<keyword evidence="1 5" id="KW-0853">WD repeat</keyword>
<dbReference type="Proteomes" id="UP000242188">
    <property type="component" value="Unassembled WGS sequence"/>
</dbReference>
<evidence type="ECO:0000256" key="2">
    <source>
        <dbReference type="ARBA" id="ARBA00022737"/>
    </source>
</evidence>
<dbReference type="InterPro" id="IPR019775">
    <property type="entry name" value="WD40_repeat_CS"/>
</dbReference>
<dbReference type="PANTHER" id="PTHR19857:SF19">
    <property type="entry name" value="26S PROTEASOME REGULATORY SUBUNIT RPN14"/>
    <property type="match status" value="1"/>
</dbReference>
<keyword evidence="2" id="KW-0677">Repeat</keyword>
<sequence>MAAPMGRLILQSDWDNVLGKANESTWITFKTQIPPSTHGKLTSQGASSDGIPYVTGSDGFAVQEVTKKTISVLYKSDSVELTKRFLAPQLTFSTVHTPGKIISCVDTTPGGLGVSADSLGKLRIWQTSNGEVRRELEGHLGDVCTCRFFPSGLVVLSGGSDMQLKIWSAETGKCAVTLIGHRAGIQDTAIVDRGRNVLSCGRDGTARLWDVGQQECLGVFSDCGGEVNCCSIGVPAVVCGELGQLESPPSDREVLTEGKLLLLGCENKTLQGYGLQSRKKVFELPTHDAVNCCCHLSDVSAICGTQDGHVTVVDYRNVRVPLKEWKDTRGPILSLCPLSQGFFFSAGDGSCCYVDSQGETTVELTGSDCDPIYRVSSDGSHMYTCCRDGLIRKYNLSHAGLTS</sequence>
<dbReference type="InterPro" id="IPR036322">
    <property type="entry name" value="WD40_repeat_dom_sf"/>
</dbReference>
<dbReference type="Pfam" id="PF00400">
    <property type="entry name" value="WD40"/>
    <property type="match status" value="3"/>
</dbReference>
<feature type="repeat" description="WD" evidence="5">
    <location>
        <begin position="136"/>
        <end position="177"/>
    </location>
</feature>
<evidence type="ECO:0000256" key="4">
    <source>
        <dbReference type="ARBA" id="ARBA00038321"/>
    </source>
</evidence>
<evidence type="ECO:0000256" key="3">
    <source>
        <dbReference type="ARBA" id="ARBA00022942"/>
    </source>
</evidence>
<dbReference type="PANTHER" id="PTHR19857">
    <property type="entry name" value="MITOCHONDRIAL DIVISION PROTEIN 1-RELATED"/>
    <property type="match status" value="1"/>
</dbReference>
<reference evidence="6 7" key="1">
    <citation type="journal article" date="2017" name="Nat. Ecol. Evol.">
        <title>Scallop genome provides insights into evolution of bilaterian karyotype and development.</title>
        <authorList>
            <person name="Wang S."/>
            <person name="Zhang J."/>
            <person name="Jiao W."/>
            <person name="Li J."/>
            <person name="Xun X."/>
            <person name="Sun Y."/>
            <person name="Guo X."/>
            <person name="Huan P."/>
            <person name="Dong B."/>
            <person name="Zhang L."/>
            <person name="Hu X."/>
            <person name="Sun X."/>
            <person name="Wang J."/>
            <person name="Zhao C."/>
            <person name="Wang Y."/>
            <person name="Wang D."/>
            <person name="Huang X."/>
            <person name="Wang R."/>
            <person name="Lv J."/>
            <person name="Li Y."/>
            <person name="Zhang Z."/>
            <person name="Liu B."/>
            <person name="Lu W."/>
            <person name="Hui Y."/>
            <person name="Liang J."/>
            <person name="Zhou Z."/>
            <person name="Hou R."/>
            <person name="Li X."/>
            <person name="Liu Y."/>
            <person name="Li H."/>
            <person name="Ning X."/>
            <person name="Lin Y."/>
            <person name="Zhao L."/>
            <person name="Xing Q."/>
            <person name="Dou J."/>
            <person name="Li Y."/>
            <person name="Mao J."/>
            <person name="Guo H."/>
            <person name="Dou H."/>
            <person name="Li T."/>
            <person name="Mu C."/>
            <person name="Jiang W."/>
            <person name="Fu Q."/>
            <person name="Fu X."/>
            <person name="Miao Y."/>
            <person name="Liu J."/>
            <person name="Yu Q."/>
            <person name="Li R."/>
            <person name="Liao H."/>
            <person name="Li X."/>
            <person name="Kong Y."/>
            <person name="Jiang Z."/>
            <person name="Chourrout D."/>
            <person name="Li R."/>
            <person name="Bao Z."/>
        </authorList>
    </citation>
    <scope>NUCLEOTIDE SEQUENCE [LARGE SCALE GENOMIC DNA]</scope>
    <source>
        <strain evidence="6 7">PY_sf001</strain>
    </source>
</reference>
<dbReference type="Gene3D" id="2.130.10.10">
    <property type="entry name" value="YVTN repeat-like/Quinoprotein amine dehydrogenase"/>
    <property type="match status" value="2"/>
</dbReference>
<dbReference type="STRING" id="6573.A0A210QDW4"/>
<dbReference type="AlphaFoldDB" id="A0A210QDW4"/>
<organism evidence="6 7">
    <name type="scientific">Mizuhopecten yessoensis</name>
    <name type="common">Japanese scallop</name>
    <name type="synonym">Patinopecten yessoensis</name>
    <dbReference type="NCBI Taxonomy" id="6573"/>
    <lineage>
        <taxon>Eukaryota</taxon>
        <taxon>Metazoa</taxon>
        <taxon>Spiralia</taxon>
        <taxon>Lophotrochozoa</taxon>
        <taxon>Mollusca</taxon>
        <taxon>Bivalvia</taxon>
        <taxon>Autobranchia</taxon>
        <taxon>Pteriomorphia</taxon>
        <taxon>Pectinida</taxon>
        <taxon>Pectinoidea</taxon>
        <taxon>Pectinidae</taxon>
        <taxon>Mizuhopecten</taxon>
    </lineage>
</organism>
<dbReference type="InterPro" id="IPR001680">
    <property type="entry name" value="WD40_rpt"/>
</dbReference>
<evidence type="ECO:0000256" key="5">
    <source>
        <dbReference type="PROSITE-ProRule" id="PRU00221"/>
    </source>
</evidence>
<evidence type="ECO:0000313" key="6">
    <source>
        <dbReference type="EMBL" id="OWF46858.1"/>
    </source>
</evidence>
<dbReference type="SMART" id="SM00320">
    <property type="entry name" value="WD40"/>
    <property type="match status" value="6"/>
</dbReference>
<dbReference type="InterPro" id="IPR051179">
    <property type="entry name" value="WD_repeat_multifunction"/>
</dbReference>
<dbReference type="InterPro" id="IPR015943">
    <property type="entry name" value="WD40/YVTN_repeat-like_dom_sf"/>
</dbReference>
<dbReference type="PROSITE" id="PS50294">
    <property type="entry name" value="WD_REPEATS_REGION"/>
    <property type="match status" value="2"/>
</dbReference>
<evidence type="ECO:0000256" key="1">
    <source>
        <dbReference type="ARBA" id="ARBA00022574"/>
    </source>
</evidence>
<dbReference type="SUPFAM" id="SSF50978">
    <property type="entry name" value="WD40 repeat-like"/>
    <property type="match status" value="1"/>
</dbReference>
<comment type="caution">
    <text evidence="6">The sequence shown here is derived from an EMBL/GenBank/DDBJ whole genome shotgun (WGS) entry which is preliminary data.</text>
</comment>
<keyword evidence="7" id="KW-1185">Reference proteome</keyword>
<gene>
    <name evidence="6" type="ORF">KP79_PYT07101</name>
</gene>
<proteinExistence type="inferred from homology"/>
<comment type="similarity">
    <text evidence="4">Belongs to the WD repeat PAAF1/RPN14 family.</text>
</comment>
<dbReference type="OrthoDB" id="27537at2759"/>
<name>A0A210QDW4_MIZYE</name>
<feature type="repeat" description="WD" evidence="5">
    <location>
        <begin position="178"/>
        <end position="219"/>
    </location>
</feature>
<dbReference type="EMBL" id="NEDP02004067">
    <property type="protein sequence ID" value="OWF46858.1"/>
    <property type="molecule type" value="Genomic_DNA"/>
</dbReference>
<dbReference type="PROSITE" id="PS00678">
    <property type="entry name" value="WD_REPEATS_1"/>
    <property type="match status" value="1"/>
</dbReference>
<accession>A0A210QDW4</accession>
<protein>
    <submittedName>
        <fullName evidence="6">Proteasomal ATPase-associated factor 1</fullName>
    </submittedName>
</protein>
<evidence type="ECO:0000313" key="7">
    <source>
        <dbReference type="Proteomes" id="UP000242188"/>
    </source>
</evidence>
<dbReference type="PROSITE" id="PS50082">
    <property type="entry name" value="WD_REPEATS_2"/>
    <property type="match status" value="2"/>
</dbReference>
<dbReference type="GO" id="GO:0000502">
    <property type="term" value="C:proteasome complex"/>
    <property type="evidence" value="ECO:0007669"/>
    <property type="project" value="UniProtKB-KW"/>
</dbReference>
<keyword evidence="3" id="KW-0647">Proteasome</keyword>